<evidence type="ECO:0000313" key="3">
    <source>
        <dbReference type="Proteomes" id="UP001139289"/>
    </source>
</evidence>
<dbReference type="RefSeq" id="WP_227530825.1">
    <property type="nucleotide sequence ID" value="NZ_JAGTTM010000003.1"/>
</dbReference>
<dbReference type="GO" id="GO:0006355">
    <property type="term" value="P:regulation of DNA-templated transcription"/>
    <property type="evidence" value="ECO:0007669"/>
    <property type="project" value="InterPro"/>
</dbReference>
<feature type="domain" description="HTH iclR-type" evidence="1">
    <location>
        <begin position="18"/>
        <end position="56"/>
    </location>
</feature>
<protein>
    <submittedName>
        <fullName evidence="2">Helix-turn-helix domain-containing protein</fullName>
    </submittedName>
</protein>
<dbReference type="Proteomes" id="UP001139289">
    <property type="component" value="Unassembled WGS sequence"/>
</dbReference>
<keyword evidence="3" id="KW-1185">Reference proteome</keyword>
<comment type="caution">
    <text evidence="2">The sequence shown here is derived from an EMBL/GenBank/DDBJ whole genome shotgun (WGS) entry which is preliminary data.</text>
</comment>
<evidence type="ECO:0000259" key="1">
    <source>
        <dbReference type="Pfam" id="PF09339"/>
    </source>
</evidence>
<name>A0A9X1S1F9_9MICO</name>
<dbReference type="AlphaFoldDB" id="A0A9X1S1F9"/>
<dbReference type="PANTHER" id="PTHR45526:SF1">
    <property type="entry name" value="TRANSCRIPTIONAL REGULATORY PROTEIN DCUR-RELATED"/>
    <property type="match status" value="1"/>
</dbReference>
<sequence>MSPIRAAVPVTLQRVAETMEEQSHPVSATEVAEVLGMSRVSARRYLERLVESGLAASTPTYGGVGRPELRYQLRG</sequence>
<gene>
    <name evidence="2" type="ORF">KEC56_09845</name>
</gene>
<dbReference type="Gene3D" id="1.10.10.10">
    <property type="entry name" value="Winged helix-like DNA-binding domain superfamily/Winged helix DNA-binding domain"/>
    <property type="match status" value="1"/>
</dbReference>
<dbReference type="InterPro" id="IPR051271">
    <property type="entry name" value="2C-system_Tx_regulators"/>
</dbReference>
<organism evidence="2 3">
    <name type="scientific">Microbacterium tenebrionis</name>
    <dbReference type="NCBI Taxonomy" id="2830665"/>
    <lineage>
        <taxon>Bacteria</taxon>
        <taxon>Bacillati</taxon>
        <taxon>Actinomycetota</taxon>
        <taxon>Actinomycetes</taxon>
        <taxon>Micrococcales</taxon>
        <taxon>Microbacteriaceae</taxon>
        <taxon>Microbacterium</taxon>
    </lineage>
</organism>
<dbReference type="GO" id="GO:0003677">
    <property type="term" value="F:DNA binding"/>
    <property type="evidence" value="ECO:0007669"/>
    <property type="project" value="InterPro"/>
</dbReference>
<dbReference type="InterPro" id="IPR005471">
    <property type="entry name" value="Tscrpt_reg_IclR_N"/>
</dbReference>
<dbReference type="PANTHER" id="PTHR45526">
    <property type="entry name" value="TRANSCRIPTIONAL REGULATORY PROTEIN DPIA"/>
    <property type="match status" value="1"/>
</dbReference>
<proteinExistence type="predicted"/>
<reference evidence="2" key="1">
    <citation type="submission" date="2021-04" db="EMBL/GenBank/DDBJ databases">
        <title>Microbacterium tenobrionis sp. nov. and Microbacterium allomyrinae sp. nov., isolated from larvae of Tenobrio molitor and Allomyrina dichotoma, respectively.</title>
        <authorList>
            <person name="Lee S.D."/>
        </authorList>
    </citation>
    <scope>NUCLEOTIDE SEQUENCE</scope>
    <source>
        <strain evidence="2">YMB-B2</strain>
    </source>
</reference>
<dbReference type="EMBL" id="JAGTTM010000003">
    <property type="protein sequence ID" value="MCC2029818.1"/>
    <property type="molecule type" value="Genomic_DNA"/>
</dbReference>
<dbReference type="Pfam" id="PF09339">
    <property type="entry name" value="HTH_IclR"/>
    <property type="match status" value="1"/>
</dbReference>
<dbReference type="GO" id="GO:0000156">
    <property type="term" value="F:phosphorelay response regulator activity"/>
    <property type="evidence" value="ECO:0007669"/>
    <property type="project" value="TreeGrafter"/>
</dbReference>
<dbReference type="InterPro" id="IPR036390">
    <property type="entry name" value="WH_DNA-bd_sf"/>
</dbReference>
<evidence type="ECO:0000313" key="2">
    <source>
        <dbReference type="EMBL" id="MCC2029818.1"/>
    </source>
</evidence>
<dbReference type="InterPro" id="IPR036388">
    <property type="entry name" value="WH-like_DNA-bd_sf"/>
</dbReference>
<dbReference type="SUPFAM" id="SSF46785">
    <property type="entry name" value="Winged helix' DNA-binding domain"/>
    <property type="match status" value="1"/>
</dbReference>
<accession>A0A9X1S1F9</accession>